<dbReference type="InterPro" id="IPR014748">
    <property type="entry name" value="Enoyl-CoA_hydra_C"/>
</dbReference>
<dbReference type="GO" id="GO:0003824">
    <property type="term" value="F:catalytic activity"/>
    <property type="evidence" value="ECO:0007669"/>
    <property type="project" value="UniProtKB-ARBA"/>
</dbReference>
<comment type="caution">
    <text evidence="2">The sequence shown here is derived from an EMBL/GenBank/DDBJ whole genome shotgun (WGS) entry which is preliminary data.</text>
</comment>
<accession>A0A0J5X2L8</accession>
<proteinExistence type="inferred from homology"/>
<dbReference type="AlphaFoldDB" id="A0A0J5X2L8"/>
<name>A0A0J5X2L8_BURCE</name>
<dbReference type="Gene3D" id="3.90.226.10">
    <property type="entry name" value="2-enoyl-CoA Hydratase, Chain A, domain 1"/>
    <property type="match status" value="1"/>
</dbReference>
<protein>
    <submittedName>
        <fullName evidence="2">Enoyl-CoA hydratase</fullName>
    </submittedName>
</protein>
<dbReference type="Pfam" id="PF00378">
    <property type="entry name" value="ECH_1"/>
    <property type="match status" value="1"/>
</dbReference>
<dbReference type="PATRIC" id="fig|292.27.peg.2833"/>
<dbReference type="CDD" id="cd06558">
    <property type="entry name" value="crotonase-like"/>
    <property type="match status" value="1"/>
</dbReference>
<organism evidence="2 3">
    <name type="scientific">Burkholderia cepacia</name>
    <name type="common">Pseudomonas cepacia</name>
    <dbReference type="NCBI Taxonomy" id="292"/>
    <lineage>
        <taxon>Bacteria</taxon>
        <taxon>Pseudomonadati</taxon>
        <taxon>Pseudomonadota</taxon>
        <taxon>Betaproteobacteria</taxon>
        <taxon>Burkholderiales</taxon>
        <taxon>Burkholderiaceae</taxon>
        <taxon>Burkholderia</taxon>
        <taxon>Burkholderia cepacia complex</taxon>
    </lineage>
</organism>
<sequence>MSNEDIRIERHDGVVTLRLNRPAKRNSLARPHLDFLRDTLDTLANDPAVRCLVLTGTGSAFCAGADVDEWAEAERNGELDTYGWSERAHRFVEALAAFPRPTVAALNGSTVGAGTDIGFACDFRIASTAATLRCGYTGMGYSPDMGGSWFLPRLARPDVVRRYIFLNERWNAQDALAAGLVSEVVDADAFAQHVAAFAARLAQGPSVAFGHAKALLAQSLTHTLAEQLRGELAACVACGHSEDGQEALRASVEGRAPNFVGR</sequence>
<dbReference type="RefSeq" id="WP_048246344.1">
    <property type="nucleotide sequence ID" value="NZ_LDWR01000023.1"/>
</dbReference>
<dbReference type="InterPro" id="IPR001753">
    <property type="entry name" value="Enoyl-CoA_hydra/iso"/>
</dbReference>
<evidence type="ECO:0000256" key="1">
    <source>
        <dbReference type="ARBA" id="ARBA00005254"/>
    </source>
</evidence>
<dbReference type="SUPFAM" id="SSF52096">
    <property type="entry name" value="ClpP/crotonase"/>
    <property type="match status" value="1"/>
</dbReference>
<gene>
    <name evidence="2" type="ORF">VL15_14600</name>
</gene>
<dbReference type="Gene3D" id="1.10.12.10">
    <property type="entry name" value="Lyase 2-enoyl-coa Hydratase, Chain A, domain 2"/>
    <property type="match status" value="1"/>
</dbReference>
<evidence type="ECO:0000313" key="2">
    <source>
        <dbReference type="EMBL" id="KML57302.1"/>
    </source>
</evidence>
<dbReference type="Proteomes" id="UP000036338">
    <property type="component" value="Unassembled WGS sequence"/>
</dbReference>
<comment type="similarity">
    <text evidence="1">Belongs to the enoyl-CoA hydratase/isomerase family.</text>
</comment>
<dbReference type="InterPro" id="IPR029045">
    <property type="entry name" value="ClpP/crotonase-like_dom_sf"/>
</dbReference>
<evidence type="ECO:0000313" key="3">
    <source>
        <dbReference type="Proteomes" id="UP000036338"/>
    </source>
</evidence>
<dbReference type="PANTHER" id="PTHR43459:SF1">
    <property type="entry name" value="EG:BACN32G11.4 PROTEIN"/>
    <property type="match status" value="1"/>
</dbReference>
<dbReference type="EMBL" id="LDWR01000023">
    <property type="protein sequence ID" value="KML57302.1"/>
    <property type="molecule type" value="Genomic_DNA"/>
</dbReference>
<dbReference type="PANTHER" id="PTHR43459">
    <property type="entry name" value="ENOYL-COA HYDRATASE"/>
    <property type="match status" value="1"/>
</dbReference>
<reference evidence="2 3" key="1">
    <citation type="submission" date="2015-05" db="EMBL/GenBank/DDBJ databases">
        <title>Draft genome of Burkholderia cepacia LK29.</title>
        <authorList>
            <person name="Chan X.Y."/>
        </authorList>
    </citation>
    <scope>NUCLEOTIDE SEQUENCE [LARGE SCALE GENOMIC DNA]</scope>
    <source>
        <strain evidence="2 3">LK29</strain>
    </source>
</reference>